<dbReference type="InterPro" id="IPR009080">
    <property type="entry name" value="tRNAsynth_Ia_anticodon-bd"/>
</dbReference>
<dbReference type="Pfam" id="PF08264">
    <property type="entry name" value="Anticodon_1"/>
    <property type="match status" value="1"/>
</dbReference>
<feature type="region of interest" description="Disordered" evidence="8">
    <location>
        <begin position="63"/>
        <end position="87"/>
    </location>
</feature>
<dbReference type="InterPro" id="IPR002301">
    <property type="entry name" value="Ile-tRNA-ligase"/>
</dbReference>
<evidence type="ECO:0000313" key="12">
    <source>
        <dbReference type="Proteomes" id="UP001303373"/>
    </source>
</evidence>
<dbReference type="InterPro" id="IPR002300">
    <property type="entry name" value="aa-tRNA-synth_Ia"/>
</dbReference>
<dbReference type="PRINTS" id="PR00984">
    <property type="entry name" value="TRNASYNTHILE"/>
</dbReference>
<dbReference type="GO" id="GO:0000049">
    <property type="term" value="F:tRNA binding"/>
    <property type="evidence" value="ECO:0007669"/>
    <property type="project" value="InterPro"/>
</dbReference>
<evidence type="ECO:0000313" key="11">
    <source>
        <dbReference type="EMBL" id="WPG97447.1"/>
    </source>
</evidence>
<evidence type="ECO:0000259" key="9">
    <source>
        <dbReference type="Pfam" id="PF00133"/>
    </source>
</evidence>
<dbReference type="InterPro" id="IPR014729">
    <property type="entry name" value="Rossmann-like_a/b/a_fold"/>
</dbReference>
<dbReference type="PANTHER" id="PTHR42765">
    <property type="entry name" value="SOLEUCYL-TRNA SYNTHETASE"/>
    <property type="match status" value="1"/>
</dbReference>
<evidence type="ECO:0000259" key="10">
    <source>
        <dbReference type="Pfam" id="PF08264"/>
    </source>
</evidence>
<dbReference type="SUPFAM" id="SSF47323">
    <property type="entry name" value="Anticodon-binding domain of a subclass of class I aminoacyl-tRNA synthetases"/>
    <property type="match status" value="1"/>
</dbReference>
<dbReference type="InterPro" id="IPR009008">
    <property type="entry name" value="Val/Leu/Ile-tRNA-synth_edit"/>
</dbReference>
<evidence type="ECO:0000256" key="3">
    <source>
        <dbReference type="ARBA" id="ARBA00022741"/>
    </source>
</evidence>
<dbReference type="Pfam" id="PF00133">
    <property type="entry name" value="tRNA-synt_1"/>
    <property type="match status" value="1"/>
</dbReference>
<dbReference type="EC" id="6.1.1.5" evidence="1"/>
<accession>A0AAQ3R908</accession>
<dbReference type="CDD" id="cd07960">
    <property type="entry name" value="Anticodon_Ia_Ile_BEm"/>
    <property type="match status" value="1"/>
</dbReference>
<dbReference type="Gene3D" id="3.40.50.620">
    <property type="entry name" value="HUPs"/>
    <property type="match status" value="2"/>
</dbReference>
<evidence type="ECO:0000256" key="8">
    <source>
        <dbReference type="SAM" id="MobiDB-lite"/>
    </source>
</evidence>
<dbReference type="GO" id="GO:0006428">
    <property type="term" value="P:isoleucyl-tRNA aminoacylation"/>
    <property type="evidence" value="ECO:0007669"/>
    <property type="project" value="InterPro"/>
</dbReference>
<gene>
    <name evidence="11" type="ORF">R9X50_00022200</name>
</gene>
<dbReference type="InterPro" id="IPR033708">
    <property type="entry name" value="Anticodon_Ile_BEm"/>
</dbReference>
<dbReference type="Proteomes" id="UP001303373">
    <property type="component" value="Chromosome 1"/>
</dbReference>
<dbReference type="Gene3D" id="3.90.740.10">
    <property type="entry name" value="Valyl/Leucyl/Isoleucyl-tRNA synthetase, editing domain"/>
    <property type="match status" value="1"/>
</dbReference>
<protein>
    <recommendedName>
        <fullName evidence="1">isoleucine--tRNA ligase</fullName>
        <ecNumber evidence="1">6.1.1.5</ecNumber>
    </recommendedName>
    <alternativeName>
        <fullName evidence="7">Isoleucyl-tRNA synthetase</fullName>
    </alternativeName>
</protein>
<dbReference type="GO" id="GO:0005524">
    <property type="term" value="F:ATP binding"/>
    <property type="evidence" value="ECO:0007669"/>
    <property type="project" value="UniProtKB-KW"/>
</dbReference>
<dbReference type="EMBL" id="CP138580">
    <property type="protein sequence ID" value="WPG97447.1"/>
    <property type="molecule type" value="Genomic_DNA"/>
</dbReference>
<evidence type="ECO:0000256" key="7">
    <source>
        <dbReference type="ARBA" id="ARBA00032665"/>
    </source>
</evidence>
<dbReference type="SUPFAM" id="SSF50677">
    <property type="entry name" value="ValRS/IleRS/LeuRS editing domain"/>
    <property type="match status" value="1"/>
</dbReference>
<reference evidence="11 12" key="1">
    <citation type="submission" date="2023-11" db="EMBL/GenBank/DDBJ databases">
        <title>An acidophilic fungus is an integral part of prey digestion in a carnivorous sundew plant.</title>
        <authorList>
            <person name="Tsai I.J."/>
        </authorList>
    </citation>
    <scope>NUCLEOTIDE SEQUENCE [LARGE SCALE GENOMIC DNA]</scope>
    <source>
        <strain evidence="11">169a</strain>
    </source>
</reference>
<dbReference type="SUPFAM" id="SSF52374">
    <property type="entry name" value="Nucleotidylyl transferase"/>
    <property type="match status" value="1"/>
</dbReference>
<dbReference type="GO" id="GO:0004822">
    <property type="term" value="F:isoleucine-tRNA ligase activity"/>
    <property type="evidence" value="ECO:0007669"/>
    <property type="project" value="UniProtKB-EC"/>
</dbReference>
<sequence>MPFSSPTRILRAAATQEQRAAYAAITNWSQTLALPKSSFPARASPEDLVRYRTRCAGDLYSWQRSNRPSKKSDAEEGAAETDNEFVLHDGPPYANGPAHLGHALNKVLKDLILRFELARGKRVAYRPGWDCHGLPIELKALQAARAKGASDKDTDSGAGLNAAEIRKIARGLAIRTVQTQSESFRSWGVMGEWARPYTTMDRDFEVGQLAVFGAMVSNGLVSRHHRPVYWSPSSRTALAEAELEYDDAHKCTAAFVKMPFVRLPTVLQNLAGVKPGNISALIWTTTPWTLPANKALAVNNEIQYMLVKFSSSSGETDDHVMIIAKDRIEHVLTHLPEGTLATHIGEPFTGAQLAAGNPTCWNMFLAAESPLVSADFVTASSGTGIVHMAPDHGMEDYQVCQQRGIDASTYSVDGEGRYSTDAKFVEPHYSKLVGLEVETAGASKVLDIIASPREHIRPEVYASDSSLLLASHNFTHKNPIDWRTKKPVIVRATAQWFADVSAITDRALTSLQNVKFLPETGKTRLSSFISGRSQWCISRQRAWGVPIPALYHKETGEVCVREESIKHITSVIEERGSDAWFSDPADDPAWLLPGMDSQLWTRGQDTMDVWFDSGTTWTLLKKRDGKPLSDVCLEGTDQHRGWFQSSLLTSIAVQDLDEKPHAPYNHVITHGFVLDGEGKKMSKSLGNVIAPNEVMAGTLLPPLKARKQKGKAKTAAQNDAKLKHDAMGPDVLRLWVASSDYTRDISVSEHVLQEVQQALQKYRVTFKFLLGVLADHPPSRLDSSLLNNLSFADRVILHRLSTCKTAVYRAYSEYHFHRAIKEINSLIYNDLSAFYFEICKDRMYAGDEQVRRRTQAVLVTVLQDLMQMLAPVTPHLLEEIWDFMPEALKTSQSETGASVVSKIDENLHPLRQVWKQDAHSTSETACGFWDSDAEALLAAFNPISAATKLAQEELRRAGHLKSGLACSVIVKLPQSTDASLLRTLQTMAVDEELAELLVVSQAKLIVSDGESHSEPATWKHEQTFDLQTKESSIHGSVVVLPPEGEKCIRCWKFVAEEEKVPCGRCRNVMRD</sequence>
<organism evidence="11 12">
    <name type="scientific">Acrodontium crateriforme</name>
    <dbReference type="NCBI Taxonomy" id="150365"/>
    <lineage>
        <taxon>Eukaryota</taxon>
        <taxon>Fungi</taxon>
        <taxon>Dikarya</taxon>
        <taxon>Ascomycota</taxon>
        <taxon>Pezizomycotina</taxon>
        <taxon>Dothideomycetes</taxon>
        <taxon>Dothideomycetidae</taxon>
        <taxon>Mycosphaerellales</taxon>
        <taxon>Teratosphaeriaceae</taxon>
        <taxon>Acrodontium</taxon>
    </lineage>
</organism>
<keyword evidence="3" id="KW-0547">Nucleotide-binding</keyword>
<keyword evidence="4" id="KW-0067">ATP-binding</keyword>
<keyword evidence="2" id="KW-0436">Ligase</keyword>
<dbReference type="Gene3D" id="1.10.730.20">
    <property type="match status" value="1"/>
</dbReference>
<keyword evidence="5" id="KW-0648">Protein biosynthesis</keyword>
<dbReference type="InterPro" id="IPR013155">
    <property type="entry name" value="M/V/L/I-tRNA-synth_anticd-bd"/>
</dbReference>
<keyword evidence="12" id="KW-1185">Reference proteome</keyword>
<evidence type="ECO:0000256" key="5">
    <source>
        <dbReference type="ARBA" id="ARBA00022917"/>
    </source>
</evidence>
<keyword evidence="6" id="KW-0030">Aminoacyl-tRNA synthetase</keyword>
<evidence type="ECO:0000256" key="2">
    <source>
        <dbReference type="ARBA" id="ARBA00022598"/>
    </source>
</evidence>
<dbReference type="GO" id="GO:0005739">
    <property type="term" value="C:mitochondrion"/>
    <property type="evidence" value="ECO:0007669"/>
    <property type="project" value="TreeGrafter"/>
</dbReference>
<dbReference type="AlphaFoldDB" id="A0AAQ3R908"/>
<dbReference type="GO" id="GO:0002161">
    <property type="term" value="F:aminoacyl-tRNA deacylase activity"/>
    <property type="evidence" value="ECO:0007669"/>
    <property type="project" value="InterPro"/>
</dbReference>
<feature type="domain" description="Aminoacyl-tRNA synthetase class Ia" evidence="9">
    <location>
        <begin position="78"/>
        <end position="748"/>
    </location>
</feature>
<dbReference type="InterPro" id="IPR050081">
    <property type="entry name" value="Ile-tRNA_ligase"/>
</dbReference>
<dbReference type="NCBIfam" id="TIGR00392">
    <property type="entry name" value="ileS"/>
    <property type="match status" value="1"/>
</dbReference>
<dbReference type="Gene3D" id="1.10.10.830">
    <property type="entry name" value="Ile-tRNA synthetase CP2 domain-like"/>
    <property type="match status" value="1"/>
</dbReference>
<dbReference type="GO" id="GO:0032543">
    <property type="term" value="P:mitochondrial translation"/>
    <property type="evidence" value="ECO:0007669"/>
    <property type="project" value="TreeGrafter"/>
</dbReference>
<evidence type="ECO:0000256" key="4">
    <source>
        <dbReference type="ARBA" id="ARBA00022840"/>
    </source>
</evidence>
<name>A0AAQ3R908_9PEZI</name>
<proteinExistence type="predicted"/>
<evidence type="ECO:0000256" key="6">
    <source>
        <dbReference type="ARBA" id="ARBA00023146"/>
    </source>
</evidence>
<feature type="domain" description="Methionyl/Valyl/Leucyl/Isoleucyl-tRNA synthetase anticodon-binding" evidence="10">
    <location>
        <begin position="793"/>
        <end position="889"/>
    </location>
</feature>
<dbReference type="PANTHER" id="PTHR42765:SF1">
    <property type="entry name" value="ISOLEUCINE--TRNA LIGASE, MITOCHONDRIAL"/>
    <property type="match status" value="1"/>
</dbReference>
<evidence type="ECO:0000256" key="1">
    <source>
        <dbReference type="ARBA" id="ARBA00013165"/>
    </source>
</evidence>